<feature type="transmembrane region" description="Helical" evidence="6">
    <location>
        <begin position="275"/>
        <end position="296"/>
    </location>
</feature>
<dbReference type="OrthoDB" id="9800276at2"/>
<keyword evidence="6" id="KW-0812">Transmembrane</keyword>
<protein>
    <submittedName>
        <fullName evidence="8">Glycosyltransferase family 2 protein</fullName>
    </submittedName>
</protein>
<comment type="subcellular location">
    <subcellularLocation>
        <location evidence="1">Cell membrane</location>
    </subcellularLocation>
</comment>
<dbReference type="Pfam" id="PF00535">
    <property type="entry name" value="Glycos_transf_2"/>
    <property type="match status" value="1"/>
</dbReference>
<keyword evidence="2" id="KW-1003">Cell membrane</keyword>
<dbReference type="InterPro" id="IPR029044">
    <property type="entry name" value="Nucleotide-diphossugar_trans"/>
</dbReference>
<feature type="transmembrane region" description="Helical" evidence="6">
    <location>
        <begin position="329"/>
        <end position="351"/>
    </location>
</feature>
<keyword evidence="5 6" id="KW-0472">Membrane</keyword>
<feature type="transmembrane region" description="Helical" evidence="6">
    <location>
        <begin position="6"/>
        <end position="24"/>
    </location>
</feature>
<dbReference type="RefSeq" id="WP_147031307.1">
    <property type="nucleotide sequence ID" value="NZ_CP042436.1"/>
</dbReference>
<gene>
    <name evidence="8" type="ORF">FRZ54_09070</name>
</gene>
<evidence type="ECO:0000256" key="6">
    <source>
        <dbReference type="SAM" id="Phobius"/>
    </source>
</evidence>
<evidence type="ECO:0000256" key="5">
    <source>
        <dbReference type="ARBA" id="ARBA00023136"/>
    </source>
</evidence>
<dbReference type="PANTHER" id="PTHR43646:SF2">
    <property type="entry name" value="GLYCOSYLTRANSFERASE 2-LIKE DOMAIN-CONTAINING PROTEIN"/>
    <property type="match status" value="1"/>
</dbReference>
<dbReference type="KEGG" id="mgin:FRZ54_09070"/>
<evidence type="ECO:0000259" key="7">
    <source>
        <dbReference type="Pfam" id="PF00535"/>
    </source>
</evidence>
<evidence type="ECO:0000256" key="1">
    <source>
        <dbReference type="ARBA" id="ARBA00004236"/>
    </source>
</evidence>
<dbReference type="PANTHER" id="PTHR43646">
    <property type="entry name" value="GLYCOSYLTRANSFERASE"/>
    <property type="match status" value="1"/>
</dbReference>
<accession>A0A5B8UUD2</accession>
<dbReference type="Gene3D" id="3.90.550.10">
    <property type="entry name" value="Spore Coat Polysaccharide Biosynthesis Protein SpsA, Chain A"/>
    <property type="match status" value="1"/>
</dbReference>
<proteinExistence type="predicted"/>
<dbReference type="GO" id="GO:0005886">
    <property type="term" value="C:plasma membrane"/>
    <property type="evidence" value="ECO:0007669"/>
    <property type="project" value="UniProtKB-SubCell"/>
</dbReference>
<feature type="transmembrane region" description="Helical" evidence="6">
    <location>
        <begin position="302"/>
        <end position="322"/>
    </location>
</feature>
<dbReference type="CDD" id="cd06423">
    <property type="entry name" value="CESA_like"/>
    <property type="match status" value="1"/>
</dbReference>
<keyword evidence="6" id="KW-1133">Transmembrane helix</keyword>
<dbReference type="SUPFAM" id="SSF53448">
    <property type="entry name" value="Nucleotide-diphospho-sugar transferases"/>
    <property type="match status" value="1"/>
</dbReference>
<dbReference type="Proteomes" id="UP000321479">
    <property type="component" value="Chromosome"/>
</dbReference>
<sequence length="362" mass="41180">MITVIYVTFVFIILRFVVTVFNFVSDPKLRRVNKPYTDLVSILIPARNEEKNILNLLDSILSQDYPNYEVIVLDDDSSDSTYELCAGFASKHHAFRIIRGKELTGQWLGKNYACHQLAQQAKGDFFLFLDADVQVRNSLINSAVHRMYFRNLGLLSLFANQQMETFAEKVTVPLMHYILLNLLPLRLIYLSRNSVVAAASGQFMLFNADIYRQKQWHSLTKDKIVEDAEIMRQVKSARFNSESLLANGMISCRMYKSYSGAVNGFGKNALAAFNFNIFSFLIFLLLLIGGPMIVITTLNLNLITMMLGLILLPRVMISLLAGQSAARNVLLHPIQIFNLLIIAFLAIQRYLTKTTTWKGRNI</sequence>
<feature type="domain" description="Glycosyltransferase 2-like" evidence="7">
    <location>
        <begin position="41"/>
        <end position="211"/>
    </location>
</feature>
<dbReference type="EMBL" id="CP042436">
    <property type="protein sequence ID" value="QEC62730.1"/>
    <property type="molecule type" value="Genomic_DNA"/>
</dbReference>
<name>A0A5B8UUD2_9SPHI</name>
<evidence type="ECO:0000256" key="2">
    <source>
        <dbReference type="ARBA" id="ARBA00022475"/>
    </source>
</evidence>
<evidence type="ECO:0000313" key="9">
    <source>
        <dbReference type="Proteomes" id="UP000321479"/>
    </source>
</evidence>
<organism evidence="8 9">
    <name type="scientific">Mucilaginibacter ginsenosidivorans</name>
    <dbReference type="NCBI Taxonomy" id="398053"/>
    <lineage>
        <taxon>Bacteria</taxon>
        <taxon>Pseudomonadati</taxon>
        <taxon>Bacteroidota</taxon>
        <taxon>Sphingobacteriia</taxon>
        <taxon>Sphingobacteriales</taxon>
        <taxon>Sphingobacteriaceae</taxon>
        <taxon>Mucilaginibacter</taxon>
    </lineage>
</organism>
<evidence type="ECO:0000313" key="8">
    <source>
        <dbReference type="EMBL" id="QEC62730.1"/>
    </source>
</evidence>
<dbReference type="InterPro" id="IPR001173">
    <property type="entry name" value="Glyco_trans_2-like"/>
</dbReference>
<dbReference type="GO" id="GO:0016757">
    <property type="term" value="F:glycosyltransferase activity"/>
    <property type="evidence" value="ECO:0007669"/>
    <property type="project" value="UniProtKB-KW"/>
</dbReference>
<reference evidence="8 9" key="1">
    <citation type="journal article" date="2017" name="Curr. Microbiol.">
        <title>Mucilaginibacter ginsenosidivorans sp. nov., Isolated from Soil of Ginseng Field.</title>
        <authorList>
            <person name="Kim M.M."/>
            <person name="Siddiqi M.Z."/>
            <person name="Im W.T."/>
        </authorList>
    </citation>
    <scope>NUCLEOTIDE SEQUENCE [LARGE SCALE GENOMIC DNA]</scope>
    <source>
        <strain evidence="8 9">Gsoil 3017</strain>
    </source>
</reference>
<keyword evidence="9" id="KW-1185">Reference proteome</keyword>
<evidence type="ECO:0000256" key="4">
    <source>
        <dbReference type="ARBA" id="ARBA00022679"/>
    </source>
</evidence>
<dbReference type="AlphaFoldDB" id="A0A5B8UUD2"/>
<keyword evidence="3" id="KW-0328">Glycosyltransferase</keyword>
<evidence type="ECO:0000256" key="3">
    <source>
        <dbReference type="ARBA" id="ARBA00022676"/>
    </source>
</evidence>
<keyword evidence="4 8" id="KW-0808">Transferase</keyword>